<dbReference type="Pfam" id="PF03399">
    <property type="entry name" value="SAC3_GANP"/>
    <property type="match status" value="1"/>
</dbReference>
<proteinExistence type="predicted"/>
<keyword evidence="2" id="KW-1133">Transmembrane helix</keyword>
<organism evidence="4 5">
    <name type="scientific">Solanum tuberosum</name>
    <name type="common">Potato</name>
    <dbReference type="NCBI Taxonomy" id="4113"/>
    <lineage>
        <taxon>Eukaryota</taxon>
        <taxon>Viridiplantae</taxon>
        <taxon>Streptophyta</taxon>
        <taxon>Embryophyta</taxon>
        <taxon>Tracheophyta</taxon>
        <taxon>Spermatophyta</taxon>
        <taxon>Magnoliopsida</taxon>
        <taxon>eudicotyledons</taxon>
        <taxon>Gunneridae</taxon>
        <taxon>Pentapetalae</taxon>
        <taxon>asterids</taxon>
        <taxon>lamiids</taxon>
        <taxon>Solanales</taxon>
        <taxon>Solanaceae</taxon>
        <taxon>Solanoideae</taxon>
        <taxon>Solaneae</taxon>
        <taxon>Solanum</taxon>
    </lineage>
</organism>
<feature type="region of interest" description="Disordered" evidence="1">
    <location>
        <begin position="490"/>
        <end position="517"/>
    </location>
</feature>
<feature type="transmembrane region" description="Helical" evidence="2">
    <location>
        <begin position="618"/>
        <end position="641"/>
    </location>
</feature>
<dbReference type="InterPro" id="IPR005062">
    <property type="entry name" value="SAC3/GANP/THP3_conserved"/>
</dbReference>
<evidence type="ECO:0000256" key="2">
    <source>
        <dbReference type="SAM" id="Phobius"/>
    </source>
</evidence>
<evidence type="ECO:0000256" key="1">
    <source>
        <dbReference type="SAM" id="MobiDB-lite"/>
    </source>
</evidence>
<feature type="transmembrane region" description="Helical" evidence="2">
    <location>
        <begin position="532"/>
        <end position="554"/>
    </location>
</feature>
<dbReference type="EMBL" id="JAIVGD010000019">
    <property type="protein sequence ID" value="KAH0749124.1"/>
    <property type="molecule type" value="Genomic_DNA"/>
</dbReference>
<dbReference type="PANTHER" id="PTHR12436">
    <property type="entry name" value="80 KDA MCM3-ASSOCIATED PROTEIN"/>
    <property type="match status" value="1"/>
</dbReference>
<sequence length="642" mass="72835">MAGRSQPPYRPRPNFSSSSSSSRSFHPSQPSRNSQSHHTKNVNSSTPNSTQIQNNASDKKTSSSSWDKSIDEDIDDIQNLVGTCPFMCPVEEREKRERLRDLAVFERLHGNPRQSSPSLAVKKFCRTISVKTLQDSDVRPLSVLEDTLNYLCNLLDSTEHPFEVVHDFIFDRMRSIRQDLSMQNISCSRVVSMYERMVKFHIISQHKLRRCSGSNISSLSYLNMEQLTKALASLFNLYEANRNTASIFENEAEFFSFYVLLHLASKTQGTGETLSLWFRRVPSHIMKSTEMNFARKILRYFKLGFYKKFIHTTESEASYLQYCIIEPSIDEVRALAISCVNYGGYKPQPFPLATLSKLLMMKEWDVASFCNDSGLQTSVDEEGNSCLPTKQTTLIHPKGGLHKYYPLESERFESSKTLMERVTILLNCSMSSPLSITLSSSLRSSLPLHRHISISNVLCTRHLYLRQKQFPSRHLLRLCSVNSDHNVYESPEFQNSPLDQKGTVEKDETSQTESPTSNTVLTRLRRYGVAGVLSYGLLNTAYYLTTFLIVWFYVAPSPGRMGYLAAVERFLKVMAMVWAGSQVTKIVRAGGALALAPFVDTGLSWFTTKMKFESQGKAFAVVAGFCFALAFMLFLIITLLWA</sequence>
<dbReference type="Gene3D" id="1.25.40.990">
    <property type="match status" value="1"/>
</dbReference>
<keyword evidence="2" id="KW-0472">Membrane</keyword>
<keyword evidence="5" id="KW-1185">Reference proteome</keyword>
<feature type="compositionally biased region" description="Polar residues" evidence="1">
    <location>
        <begin position="41"/>
        <end position="56"/>
    </location>
</feature>
<name>A0ABQ7UJB9_SOLTU</name>
<evidence type="ECO:0000313" key="4">
    <source>
        <dbReference type="EMBL" id="KAH0749124.1"/>
    </source>
</evidence>
<dbReference type="PANTHER" id="PTHR12436:SF3">
    <property type="entry name" value="GERMINAL-CENTER ASSOCIATED NUCLEAR PROTEIN"/>
    <property type="match status" value="1"/>
</dbReference>
<comment type="caution">
    <text evidence="4">The sequence shown here is derived from an EMBL/GenBank/DDBJ whole genome shotgun (WGS) entry which is preliminary data.</text>
</comment>
<reference evidence="4 5" key="1">
    <citation type="journal article" date="2021" name="bioRxiv">
        <title>Chromosome-scale and haplotype-resolved genome assembly of a tetraploid potato cultivar.</title>
        <authorList>
            <person name="Sun H."/>
            <person name="Jiao W.-B."/>
            <person name="Krause K."/>
            <person name="Campoy J.A."/>
            <person name="Goel M."/>
            <person name="Folz-Donahue K."/>
            <person name="Kukat C."/>
            <person name="Huettel B."/>
            <person name="Schneeberger K."/>
        </authorList>
    </citation>
    <scope>NUCLEOTIDE SEQUENCE [LARGE SCALE GENOMIC DNA]</scope>
    <source>
        <strain evidence="4">SolTubOtavaFocal</strain>
        <tissue evidence="4">Leaves</tissue>
    </source>
</reference>
<protein>
    <recommendedName>
        <fullName evidence="3">SAC3/GANP/THP3 conserved domain-containing protein</fullName>
    </recommendedName>
</protein>
<evidence type="ECO:0000313" key="5">
    <source>
        <dbReference type="Proteomes" id="UP000826656"/>
    </source>
</evidence>
<gene>
    <name evidence="4" type="ORF">KY290_028356</name>
</gene>
<keyword evidence="2" id="KW-0812">Transmembrane</keyword>
<dbReference type="Proteomes" id="UP000826656">
    <property type="component" value="Unassembled WGS sequence"/>
</dbReference>
<dbReference type="InterPro" id="IPR045107">
    <property type="entry name" value="SAC3/GANP/THP3"/>
</dbReference>
<feature type="compositionally biased region" description="Low complexity" evidence="1">
    <location>
        <begin position="12"/>
        <end position="32"/>
    </location>
</feature>
<feature type="domain" description="SAC3/GANP/THP3 conserved" evidence="3">
    <location>
        <begin position="87"/>
        <end position="377"/>
    </location>
</feature>
<feature type="region of interest" description="Disordered" evidence="1">
    <location>
        <begin position="1"/>
        <end position="67"/>
    </location>
</feature>
<evidence type="ECO:0000259" key="3">
    <source>
        <dbReference type="Pfam" id="PF03399"/>
    </source>
</evidence>
<accession>A0ABQ7UJB9</accession>